<proteinExistence type="predicted"/>
<name>A0ACC3NJG1_9PEZI</name>
<comment type="caution">
    <text evidence="1">The sequence shown here is derived from an EMBL/GenBank/DDBJ whole genome shotgun (WGS) entry which is preliminary data.</text>
</comment>
<reference evidence="1" key="1">
    <citation type="submission" date="2023-07" db="EMBL/GenBank/DDBJ databases">
        <title>Black Yeasts Isolated from many extreme environments.</title>
        <authorList>
            <person name="Coleine C."/>
            <person name="Stajich J.E."/>
            <person name="Selbmann L."/>
        </authorList>
    </citation>
    <scope>NUCLEOTIDE SEQUENCE</scope>
    <source>
        <strain evidence="1">CCFEE 5714</strain>
    </source>
</reference>
<evidence type="ECO:0000313" key="2">
    <source>
        <dbReference type="Proteomes" id="UP001281147"/>
    </source>
</evidence>
<accession>A0ACC3NJG1</accession>
<gene>
    <name evidence="1" type="ORF">LTR37_005808</name>
</gene>
<protein>
    <submittedName>
        <fullName evidence="1">Uncharacterized protein</fullName>
    </submittedName>
</protein>
<evidence type="ECO:0000313" key="1">
    <source>
        <dbReference type="EMBL" id="KAK3717419.1"/>
    </source>
</evidence>
<sequence length="363" mass="40030">MAIPSNIDAHAKPPAAIKEVYKKFQKLDAAKLDEQHPDLLDLSSSSARNDDLVQVSHIRELPCDLRQVFLDFLTSSADHITSREARGNLHGHQQRTTVYEFKILPGLYIYPSLLPPAVQLALLDKLLHRDLSNPQHKTNVHMHYDVPYPASTPVGDGDSSASRSSFFNSAAMDLVFPPKDPNTHKAITTSQFLSKKLRWMTLGGQYDWTAKQYPSTAPPPFPADVKGLIDCLFPFMKAEAAILNLYAPGDTLSLHRDVSEECSAPLVSVSLGCDGVFVCGLEGADGQARVVAMRLKSGDAVVMSGEARYAWHGVPRVVAGTCPEFLGEWPSRGQTDGDVERFAMWKGWMAGKRINLNVRQMFA</sequence>
<organism evidence="1 2">
    <name type="scientific">Vermiconidia calcicola</name>
    <dbReference type="NCBI Taxonomy" id="1690605"/>
    <lineage>
        <taxon>Eukaryota</taxon>
        <taxon>Fungi</taxon>
        <taxon>Dikarya</taxon>
        <taxon>Ascomycota</taxon>
        <taxon>Pezizomycotina</taxon>
        <taxon>Dothideomycetes</taxon>
        <taxon>Dothideomycetidae</taxon>
        <taxon>Mycosphaerellales</taxon>
        <taxon>Extremaceae</taxon>
        <taxon>Vermiconidia</taxon>
    </lineage>
</organism>
<dbReference type="EMBL" id="JAUTXU010000037">
    <property type="protein sequence ID" value="KAK3717419.1"/>
    <property type="molecule type" value="Genomic_DNA"/>
</dbReference>
<dbReference type="Proteomes" id="UP001281147">
    <property type="component" value="Unassembled WGS sequence"/>
</dbReference>
<keyword evidence="2" id="KW-1185">Reference proteome</keyword>